<keyword evidence="3" id="KW-0378">Hydrolase</keyword>
<accession>A0A0N4ZK00</accession>
<comment type="similarity">
    <text evidence="1">Belongs to the type-B carboxylesterase/lipase family.</text>
</comment>
<evidence type="ECO:0000256" key="4">
    <source>
        <dbReference type="ARBA" id="ARBA00023157"/>
    </source>
</evidence>
<keyword evidence="7" id="KW-1185">Reference proteome</keyword>
<organism evidence="7 8">
    <name type="scientific">Parastrongyloides trichosuri</name>
    <name type="common">Possum-specific nematode worm</name>
    <dbReference type="NCBI Taxonomy" id="131310"/>
    <lineage>
        <taxon>Eukaryota</taxon>
        <taxon>Metazoa</taxon>
        <taxon>Ecdysozoa</taxon>
        <taxon>Nematoda</taxon>
        <taxon>Chromadorea</taxon>
        <taxon>Rhabditida</taxon>
        <taxon>Tylenchina</taxon>
        <taxon>Panagrolaimomorpha</taxon>
        <taxon>Strongyloidoidea</taxon>
        <taxon>Strongyloididae</taxon>
        <taxon>Parastrongyloides</taxon>
    </lineage>
</organism>
<dbReference type="GO" id="GO:0006581">
    <property type="term" value="P:acetylcholine catabolic process"/>
    <property type="evidence" value="ECO:0007669"/>
    <property type="project" value="TreeGrafter"/>
</dbReference>
<evidence type="ECO:0000256" key="3">
    <source>
        <dbReference type="ARBA" id="ARBA00022801"/>
    </source>
</evidence>
<dbReference type="PROSITE" id="PS51257">
    <property type="entry name" value="PROKAR_LIPOPROTEIN"/>
    <property type="match status" value="1"/>
</dbReference>
<dbReference type="InterPro" id="IPR000997">
    <property type="entry name" value="Cholinesterase"/>
</dbReference>
<keyword evidence="5" id="KW-1133">Transmembrane helix</keyword>
<feature type="domain" description="Carboxylesterase type B" evidence="6">
    <location>
        <begin position="341"/>
        <end position="837"/>
    </location>
</feature>
<dbReference type="InterPro" id="IPR029058">
    <property type="entry name" value="AB_hydrolase_fold"/>
</dbReference>
<name>A0A0N4ZK00_PARTI</name>
<dbReference type="SUPFAM" id="SSF53474">
    <property type="entry name" value="alpha/beta-Hydrolases"/>
    <property type="match status" value="1"/>
</dbReference>
<dbReference type="InterPro" id="IPR050654">
    <property type="entry name" value="AChE-related_enzymes"/>
</dbReference>
<dbReference type="Proteomes" id="UP000038045">
    <property type="component" value="Unplaced"/>
</dbReference>
<evidence type="ECO:0000256" key="2">
    <source>
        <dbReference type="ARBA" id="ARBA00022487"/>
    </source>
</evidence>
<dbReference type="AlphaFoldDB" id="A0A0N4ZK00"/>
<dbReference type="STRING" id="131310.A0A0N4ZK00"/>
<evidence type="ECO:0000256" key="5">
    <source>
        <dbReference type="SAM" id="Phobius"/>
    </source>
</evidence>
<keyword evidence="4" id="KW-1015">Disulfide bond</keyword>
<evidence type="ECO:0000313" key="7">
    <source>
        <dbReference type="Proteomes" id="UP000038045"/>
    </source>
</evidence>
<dbReference type="PANTHER" id="PTHR43918">
    <property type="entry name" value="ACETYLCHOLINESTERASE"/>
    <property type="match status" value="1"/>
</dbReference>
<dbReference type="GO" id="GO:0003990">
    <property type="term" value="F:acetylcholinesterase activity"/>
    <property type="evidence" value="ECO:0007669"/>
    <property type="project" value="TreeGrafter"/>
</dbReference>
<feature type="transmembrane region" description="Helical" evidence="5">
    <location>
        <begin position="311"/>
        <end position="334"/>
    </location>
</feature>
<dbReference type="GO" id="GO:0019695">
    <property type="term" value="P:choline metabolic process"/>
    <property type="evidence" value="ECO:0007669"/>
    <property type="project" value="TreeGrafter"/>
</dbReference>
<dbReference type="InterPro" id="IPR002018">
    <property type="entry name" value="CarbesteraseB"/>
</dbReference>
<dbReference type="ESTHER" id="parti-a0a0n4zk00">
    <property type="family name" value="Cholinesterase-like"/>
</dbReference>
<dbReference type="Gene3D" id="3.40.50.1820">
    <property type="entry name" value="alpha/beta hydrolase"/>
    <property type="match status" value="1"/>
</dbReference>
<evidence type="ECO:0000313" key="8">
    <source>
        <dbReference type="WBParaSite" id="PTRK_0000843800.1"/>
    </source>
</evidence>
<dbReference type="PANTHER" id="PTHR43918:SF4">
    <property type="entry name" value="CARBOXYLIC ESTER HYDROLASE"/>
    <property type="match status" value="1"/>
</dbReference>
<dbReference type="Pfam" id="PF00135">
    <property type="entry name" value="COesterase"/>
    <property type="match status" value="1"/>
</dbReference>
<keyword evidence="2" id="KW-0719">Serine esterase</keyword>
<protein>
    <submittedName>
        <fullName evidence="8">Acetylcholinesterase</fullName>
    </submittedName>
</protein>
<proteinExistence type="inferred from homology"/>
<keyword evidence="5" id="KW-0812">Transmembrane</keyword>
<evidence type="ECO:0000259" key="6">
    <source>
        <dbReference type="Pfam" id="PF00135"/>
    </source>
</evidence>
<evidence type="ECO:0000256" key="1">
    <source>
        <dbReference type="ARBA" id="ARBA00005964"/>
    </source>
</evidence>
<dbReference type="GO" id="GO:0005886">
    <property type="term" value="C:plasma membrane"/>
    <property type="evidence" value="ECO:0007669"/>
    <property type="project" value="TreeGrafter"/>
</dbReference>
<keyword evidence="5" id="KW-0472">Membrane</keyword>
<sequence length="861" mass="99800">MKSTILVCTTLLIWIIITIIACFLLLIPLVKVIDTVSKDYKKIESIFNEILKLDTIINDLQLEVTELKQEDIMGDDFIALSGKLQNIEKLSNLIITEETKKLIKEALNEPDVQLIKTKLIKGQEAVQNDLKIFMENMKEMFDEMKNIDYLFYMSKEDVQKLNEYVTTLVKDLELLKTKKLKTMKSTIDKITHILNELIDIKEKYQKIISFVFVKKLLMTDPKPEIKYNNKNIDDGFIVILHSCFYFDVKTGTLDDQKALEMFIGKFNKEEIQSKFIKNHDVSIKVNQNGKDGEKIEICPPWAKKQEEYYKLFLGMIIIFLIIEVLFLLFTLLSFTGKKTVEGKGVTEFLGIPYAQPPIGELRFMKPQELNQPYCHKKFSATRPASSCPQISMIYAPSVEDTTTPTKDIIEDCLQMNIWKPNKESKEKIPVIVFFHGGIFSKGSGSLDMYNGSVLAAFAESIVITVNYRIGALGFASFYESKNVTGNMGLWDQLMSLKWINKNIENFGGDKEKVTIFGEDSGSSLVNAHIFSEESRKFFSRAILTSGYLSNIWAVKSNKKIQRNTRKLVDKVLCNKQSLSETVKCMQNKHVRVIVEKYFEMKKDSDEYFNNLFMINENDDKFFKGSLETVRSKFKPTKSLDIMIGNTNNEAGTYVVNKYLKNGCYYKFFDWKNIIIECNFTNYQYNNIFDDIISEINLGSKLEKKMKDYYSKIKNNTDKLMKIYSDIYFDCDKLQLAEKLSSVNKVNLYLYNFNFRSSASTEYSWMRTTHGIPLEYIFGLPFRHPRRYNPGKLQIEKEFSQKIMEIWGKFVLNGNPGSNWKKYTKNIKKAAIIDSDIVLEKKITKHIDQKLHAACKAFIEKK</sequence>
<feature type="transmembrane region" description="Helical" evidence="5">
    <location>
        <begin position="12"/>
        <end position="33"/>
    </location>
</feature>
<reference evidence="8" key="1">
    <citation type="submission" date="2017-02" db="UniProtKB">
        <authorList>
            <consortium name="WormBaseParasite"/>
        </authorList>
    </citation>
    <scope>IDENTIFICATION</scope>
</reference>
<dbReference type="PRINTS" id="PR00878">
    <property type="entry name" value="CHOLNESTRASE"/>
</dbReference>
<dbReference type="WBParaSite" id="PTRK_0000843800.1">
    <property type="protein sequence ID" value="PTRK_0000843800.1"/>
    <property type="gene ID" value="PTRK_0000843800"/>
</dbReference>
<dbReference type="GO" id="GO:0005615">
    <property type="term" value="C:extracellular space"/>
    <property type="evidence" value="ECO:0007669"/>
    <property type="project" value="TreeGrafter"/>
</dbReference>